<feature type="domain" description="RsbT co-antagonist protein RsbRD N-terminal" evidence="2">
    <location>
        <begin position="17"/>
        <end position="152"/>
    </location>
</feature>
<gene>
    <name evidence="3" type="ORF">D7D52_18170</name>
</gene>
<dbReference type="InterPro" id="IPR025751">
    <property type="entry name" value="RsbRD_N_dom"/>
</dbReference>
<dbReference type="EMBL" id="CP032568">
    <property type="protein sequence ID" value="AYF75462.1"/>
    <property type="molecule type" value="Genomic_DNA"/>
</dbReference>
<keyword evidence="4" id="KW-1185">Reference proteome</keyword>
<dbReference type="InterPro" id="IPR025736">
    <property type="entry name" value="PucR_C-HTH_dom"/>
</dbReference>
<dbReference type="PANTHER" id="PTHR33744:SF1">
    <property type="entry name" value="DNA-BINDING TRANSCRIPTIONAL ACTIVATOR ADER"/>
    <property type="match status" value="1"/>
</dbReference>
<evidence type="ECO:0000259" key="2">
    <source>
        <dbReference type="Pfam" id="PF14361"/>
    </source>
</evidence>
<accession>A0A386ZC81</accession>
<dbReference type="OrthoDB" id="33973at2"/>
<dbReference type="InterPro" id="IPR042070">
    <property type="entry name" value="PucR_C-HTH_sf"/>
</dbReference>
<dbReference type="Pfam" id="PF14361">
    <property type="entry name" value="RsbRD_N"/>
    <property type="match status" value="1"/>
</dbReference>
<dbReference type="KEGG" id="nyu:D7D52_18170"/>
<feature type="domain" description="PucR C-terminal helix-turn-helix" evidence="1">
    <location>
        <begin position="311"/>
        <end position="367"/>
    </location>
</feature>
<sequence>MTVPSVPPFGQADYENLARHLWRRFLREIPAYRGISERRIVPSMVAALGRIDAAVRARRAFTAAELDEFQDYGRLRARLGVPLEAVLRGWQIMISEIIERIGGRETWQQLPGSALMSVVSALLAASDAATVALSAGHREVQAQLDRGQDSRRDDLIRSLVAGQFTTDELRGHAKDLGLRTEGLRAAFRVIGSDPAYTEWTLRQCPACRPPHGLTALLEGDAVGFYDPRVADLPLPDGYVGVGPTTKLPELTRSFRIAGRVAETANLFALPGRHTLDEIGLLVAVVGDPDIGAAMAGKYLTPLDHDEASPILDTVDCYLSAGLNASETANRMFLHHNTVRHRLTRFEELTGVSLKDPHVALQVWWALRYRELRARPREQ</sequence>
<organism evidence="3 4">
    <name type="scientific">Nocardia yunnanensis</name>
    <dbReference type="NCBI Taxonomy" id="2382165"/>
    <lineage>
        <taxon>Bacteria</taxon>
        <taxon>Bacillati</taxon>
        <taxon>Actinomycetota</taxon>
        <taxon>Actinomycetes</taxon>
        <taxon>Mycobacteriales</taxon>
        <taxon>Nocardiaceae</taxon>
        <taxon>Nocardia</taxon>
    </lineage>
</organism>
<evidence type="ECO:0000313" key="4">
    <source>
        <dbReference type="Proteomes" id="UP000267164"/>
    </source>
</evidence>
<dbReference type="Proteomes" id="UP000267164">
    <property type="component" value="Chromosome"/>
</dbReference>
<dbReference type="Pfam" id="PF13556">
    <property type="entry name" value="HTH_30"/>
    <property type="match status" value="1"/>
</dbReference>
<dbReference type="AlphaFoldDB" id="A0A386ZC81"/>
<dbReference type="InterPro" id="IPR051448">
    <property type="entry name" value="CdaR-like_regulators"/>
</dbReference>
<proteinExistence type="predicted"/>
<name>A0A386ZC81_9NOCA</name>
<protein>
    <submittedName>
        <fullName evidence="3">PucR family transcriptional regulator</fullName>
    </submittedName>
</protein>
<dbReference type="PANTHER" id="PTHR33744">
    <property type="entry name" value="CARBOHYDRATE DIACID REGULATOR"/>
    <property type="match status" value="1"/>
</dbReference>
<evidence type="ECO:0000259" key="1">
    <source>
        <dbReference type="Pfam" id="PF13556"/>
    </source>
</evidence>
<evidence type="ECO:0000313" key="3">
    <source>
        <dbReference type="EMBL" id="AYF75462.1"/>
    </source>
</evidence>
<dbReference type="RefSeq" id="WP_120737997.1">
    <property type="nucleotide sequence ID" value="NZ_CP032568.1"/>
</dbReference>
<reference evidence="3 4" key="1">
    <citation type="submission" date="2018-09" db="EMBL/GenBank/DDBJ databases">
        <title>Nocardia yunnanensis sp. nov., an actinomycete isolated from a soil sample.</title>
        <authorList>
            <person name="Zhang J."/>
        </authorList>
    </citation>
    <scope>NUCLEOTIDE SEQUENCE [LARGE SCALE GENOMIC DNA]</scope>
    <source>
        <strain evidence="3 4">CFHS0054</strain>
    </source>
</reference>
<dbReference type="Gene3D" id="1.10.10.2840">
    <property type="entry name" value="PucR C-terminal helix-turn-helix domain"/>
    <property type="match status" value="1"/>
</dbReference>